<evidence type="ECO:0008006" key="3">
    <source>
        <dbReference type="Google" id="ProtNLM"/>
    </source>
</evidence>
<accession>A0A9P8T5R2</accession>
<reference evidence="1" key="1">
    <citation type="journal article" date="2021" name="Open Biol.">
        <title>Shared evolutionary footprints suggest mitochondrial oxidative damage underlies multiple complex I losses in fungi.</title>
        <authorList>
            <person name="Schikora-Tamarit M.A."/>
            <person name="Marcet-Houben M."/>
            <person name="Nosek J."/>
            <person name="Gabaldon T."/>
        </authorList>
    </citation>
    <scope>NUCLEOTIDE SEQUENCE</scope>
    <source>
        <strain evidence="1">CBS6341</strain>
    </source>
</reference>
<keyword evidence="2" id="KW-1185">Reference proteome</keyword>
<dbReference type="InterPro" id="IPR001680">
    <property type="entry name" value="WD40_rpt"/>
</dbReference>
<dbReference type="AlphaFoldDB" id="A0A9P8T5R2"/>
<dbReference type="Proteomes" id="UP000769528">
    <property type="component" value="Unassembled WGS sequence"/>
</dbReference>
<gene>
    <name evidence="1" type="ORF">WICMUC_005398</name>
</gene>
<reference evidence="1" key="2">
    <citation type="submission" date="2021-01" db="EMBL/GenBank/DDBJ databases">
        <authorList>
            <person name="Schikora-Tamarit M.A."/>
        </authorList>
    </citation>
    <scope>NUCLEOTIDE SEQUENCE</scope>
    <source>
        <strain evidence="1">CBS6341</strain>
    </source>
</reference>
<dbReference type="PROSITE" id="PS50896">
    <property type="entry name" value="LISH"/>
    <property type="match status" value="1"/>
</dbReference>
<dbReference type="OrthoDB" id="1932312at2759"/>
<name>A0A9P8T5R2_9ASCO</name>
<dbReference type="Gene3D" id="2.130.10.10">
    <property type="entry name" value="YVTN repeat-like/Quinoprotein amine dehydrogenase"/>
    <property type="match status" value="1"/>
</dbReference>
<evidence type="ECO:0000313" key="2">
    <source>
        <dbReference type="Proteomes" id="UP000769528"/>
    </source>
</evidence>
<dbReference type="SUPFAM" id="SSF50978">
    <property type="entry name" value="WD40 repeat-like"/>
    <property type="match status" value="1"/>
</dbReference>
<dbReference type="InterPro" id="IPR006594">
    <property type="entry name" value="LisH"/>
</dbReference>
<comment type="caution">
    <text evidence="1">The sequence shown here is derived from an EMBL/GenBank/DDBJ whole genome shotgun (WGS) entry which is preliminary data.</text>
</comment>
<protein>
    <recommendedName>
        <fullName evidence="3">LisH domain-containing protein</fullName>
    </recommendedName>
</protein>
<evidence type="ECO:0000313" key="1">
    <source>
        <dbReference type="EMBL" id="KAH3667051.1"/>
    </source>
</evidence>
<organism evidence="1 2">
    <name type="scientific">Wickerhamomyces mucosus</name>
    <dbReference type="NCBI Taxonomy" id="1378264"/>
    <lineage>
        <taxon>Eukaryota</taxon>
        <taxon>Fungi</taxon>
        <taxon>Dikarya</taxon>
        <taxon>Ascomycota</taxon>
        <taxon>Saccharomycotina</taxon>
        <taxon>Saccharomycetes</taxon>
        <taxon>Phaffomycetales</taxon>
        <taxon>Wickerhamomycetaceae</taxon>
        <taxon>Wickerhamomyces</taxon>
    </lineage>
</organism>
<dbReference type="InterPro" id="IPR036322">
    <property type="entry name" value="WD40_repeat_dom_sf"/>
</dbReference>
<proteinExistence type="predicted"/>
<dbReference type="InterPro" id="IPR015943">
    <property type="entry name" value="WD40/YVTN_repeat-like_dom_sf"/>
</dbReference>
<dbReference type="SMART" id="SM00320">
    <property type="entry name" value="WD40"/>
    <property type="match status" value="3"/>
</dbReference>
<dbReference type="EMBL" id="JAEUBF010001392">
    <property type="protein sequence ID" value="KAH3667051.1"/>
    <property type="molecule type" value="Genomic_DNA"/>
</dbReference>
<sequence length="439" mass="49225">MDQLSTTDILVADYLKRKGFSSTLQSFETALGRTVSATSIKYEPLEEIIEDRIKYFDFQKDLAEKSINNLRITSEFEKWSYPDLTSSRDLSKLVGSALVIHISISEFLIAGSMRTVLFVTSNDRKLTLVDLSTYNVISSFSDVNKSVGKCCYAIPSTDKFFSCGMDGILRLFQYSDAGLREITSKQLHKRVITDFRIFQRDGRLFLVSIGWDNFLRIHELMNDQIISISEFKLLSNATSLALGFHGQHPIILVTRLDSSQISYFTLYSNLLLEIVRVSLNDAEFSTHGFTPMALCLSSSDFKENPKIAVGTSHTPYMRVIVTKAPKLEELLGAIATQTFSSEQSLTLPTLRGHILGNYHTTSPQDKFSSASIQWRLDNSGVWIAGDDGIIRGLEFQSGEIIRELKGGHDKRIKCLMKGEVEGKETLVSAGIDKIIVCWS</sequence>